<dbReference type="InterPro" id="IPR011006">
    <property type="entry name" value="CheY-like_superfamily"/>
</dbReference>
<dbReference type="STRING" id="1798542.A3F54_00650"/>
<dbReference type="PANTHER" id="PTHR44591:SF3">
    <property type="entry name" value="RESPONSE REGULATORY DOMAIN-CONTAINING PROTEIN"/>
    <property type="match status" value="1"/>
</dbReference>
<proteinExistence type="predicted"/>
<dbReference type="InterPro" id="IPR001789">
    <property type="entry name" value="Sig_transdc_resp-reg_receiver"/>
</dbReference>
<protein>
    <recommendedName>
        <fullName evidence="3">Response regulatory domain-containing protein</fullName>
    </recommendedName>
</protein>
<keyword evidence="1 2" id="KW-0597">Phosphoprotein</keyword>
<comment type="caution">
    <text evidence="4">The sequence shown here is derived from an EMBL/GenBank/DDBJ whole genome shotgun (WGS) entry which is preliminary data.</text>
</comment>
<dbReference type="SMART" id="SM00448">
    <property type="entry name" value="REC"/>
    <property type="match status" value="1"/>
</dbReference>
<dbReference type="SUPFAM" id="SSF52172">
    <property type="entry name" value="CheY-like"/>
    <property type="match status" value="1"/>
</dbReference>
<dbReference type="EMBL" id="MHKD01000014">
    <property type="protein sequence ID" value="OGY84433.1"/>
    <property type="molecule type" value="Genomic_DNA"/>
</dbReference>
<dbReference type="Pfam" id="PF00072">
    <property type="entry name" value="Response_reg"/>
    <property type="match status" value="1"/>
</dbReference>
<feature type="domain" description="Response regulatory" evidence="3">
    <location>
        <begin position="9"/>
        <end position="125"/>
    </location>
</feature>
<dbReference type="GO" id="GO:0000160">
    <property type="term" value="P:phosphorelay signal transduction system"/>
    <property type="evidence" value="ECO:0007669"/>
    <property type="project" value="InterPro"/>
</dbReference>
<evidence type="ECO:0000256" key="2">
    <source>
        <dbReference type="PROSITE-ProRule" id="PRU00169"/>
    </source>
</evidence>
<dbReference type="Gene3D" id="3.40.50.2300">
    <property type="match status" value="1"/>
</dbReference>
<name>A0A1G2B5H2_9BACT</name>
<dbReference type="Proteomes" id="UP000176952">
    <property type="component" value="Unassembled WGS sequence"/>
</dbReference>
<dbReference type="AlphaFoldDB" id="A0A1G2B5H2"/>
<feature type="modified residue" description="4-aspartylphosphate" evidence="2">
    <location>
        <position position="58"/>
    </location>
</feature>
<evidence type="ECO:0000256" key="1">
    <source>
        <dbReference type="ARBA" id="ARBA00022553"/>
    </source>
</evidence>
<reference evidence="4 5" key="1">
    <citation type="journal article" date="2016" name="Nat. Commun.">
        <title>Thousands of microbial genomes shed light on interconnected biogeochemical processes in an aquifer system.</title>
        <authorList>
            <person name="Anantharaman K."/>
            <person name="Brown C.T."/>
            <person name="Hug L.A."/>
            <person name="Sharon I."/>
            <person name="Castelle C.J."/>
            <person name="Probst A.J."/>
            <person name="Thomas B.C."/>
            <person name="Singh A."/>
            <person name="Wilkins M.J."/>
            <person name="Karaoz U."/>
            <person name="Brodie E.L."/>
            <person name="Williams K.H."/>
            <person name="Hubbard S.S."/>
            <person name="Banfield J.F."/>
        </authorList>
    </citation>
    <scope>NUCLEOTIDE SEQUENCE [LARGE SCALE GENOMIC DNA]</scope>
</reference>
<dbReference type="PROSITE" id="PS50110">
    <property type="entry name" value="RESPONSE_REGULATORY"/>
    <property type="match status" value="1"/>
</dbReference>
<dbReference type="CDD" id="cd17574">
    <property type="entry name" value="REC_OmpR"/>
    <property type="match status" value="1"/>
</dbReference>
<gene>
    <name evidence="4" type="ORF">A3F54_00650</name>
</gene>
<evidence type="ECO:0000313" key="4">
    <source>
        <dbReference type="EMBL" id="OGY84433.1"/>
    </source>
</evidence>
<dbReference type="PANTHER" id="PTHR44591">
    <property type="entry name" value="STRESS RESPONSE REGULATOR PROTEIN 1"/>
    <property type="match status" value="1"/>
</dbReference>
<organism evidence="4 5">
    <name type="scientific">Candidatus Kerfeldbacteria bacterium RIFCSPHIGHO2_12_FULL_48_17</name>
    <dbReference type="NCBI Taxonomy" id="1798542"/>
    <lineage>
        <taxon>Bacteria</taxon>
        <taxon>Candidatus Kerfeldiibacteriota</taxon>
    </lineage>
</organism>
<evidence type="ECO:0000259" key="3">
    <source>
        <dbReference type="PROSITE" id="PS50110"/>
    </source>
</evidence>
<sequence>MALGIDSKKILIAEDDNFLRGMYQSKLEMEGFLVDSAENGKQALKAVEKNPPDLILLDILMPVMNGFEFLRQLQASKKYRKIPVILLTNLSGKEDVDKGIQLGAKDYLVKVHFTPEEVIKKIKEHI</sequence>
<evidence type="ECO:0000313" key="5">
    <source>
        <dbReference type="Proteomes" id="UP000176952"/>
    </source>
</evidence>
<accession>A0A1G2B5H2</accession>
<dbReference type="InterPro" id="IPR050595">
    <property type="entry name" value="Bact_response_regulator"/>
</dbReference>